<dbReference type="OrthoDB" id="162989at2759"/>
<accession>A0A067LQD0</accession>
<dbReference type="KEGG" id="jcu:105628996"/>
<evidence type="ECO:0008006" key="4">
    <source>
        <dbReference type="Google" id="ProtNLM"/>
    </source>
</evidence>
<dbReference type="AlphaFoldDB" id="A0A067LQD0"/>
<evidence type="ECO:0000256" key="1">
    <source>
        <dbReference type="SAM" id="MobiDB-lite"/>
    </source>
</evidence>
<protein>
    <recommendedName>
        <fullName evidence="4">Chalcone-flavanone isomerase family protein</fullName>
    </recommendedName>
</protein>
<sequence>METPSSTKRVTRSQTLAALSNSNNNNIPMSRKIEDSEKSVSKSRKSRGTTQKQDRSVLIDITNDSPIVGLAMGSLETPLSAIAKQRSISKAKNCNSTPGSGEALLRGQVKTLLQKVEEEAELSKISLENRPFLQIQGFSASPMVLLAPTPANTPQIPNFSGDDQILNSNNGVNVTPLPVIEEQMKICQVVSEIFDGKKEESSIESQKSLTRSLLLDFSVSEKSEVCDSALSEECTSVVTTCKEKKASPTKDDYDSASNWSVQVNASTHDGEEEMEEIEEEEDFCCDDYYEEDDLLDALCEGIGKISVTETNNSMAAAIFEGKHKRFSYNSDDEIVEEEVMGCACSSPSILHLKGLPTPKGKHLRFRMEEEEEED</sequence>
<reference evidence="2 3" key="1">
    <citation type="journal article" date="2014" name="PLoS ONE">
        <title>Global Analysis of Gene Expression Profiles in Physic Nut (Jatropha curcas L.) Seedlings Exposed to Salt Stress.</title>
        <authorList>
            <person name="Zhang L."/>
            <person name="Zhang C."/>
            <person name="Wu P."/>
            <person name="Chen Y."/>
            <person name="Li M."/>
            <person name="Jiang H."/>
            <person name="Wu G."/>
        </authorList>
    </citation>
    <scope>NUCLEOTIDE SEQUENCE [LARGE SCALE GENOMIC DNA]</scope>
    <source>
        <strain evidence="3">cv. GZQX0401</strain>
        <tissue evidence="2">Young leaves</tissue>
    </source>
</reference>
<feature type="compositionally biased region" description="Low complexity" evidence="1">
    <location>
        <begin position="16"/>
        <end position="26"/>
    </location>
</feature>
<evidence type="ECO:0000313" key="2">
    <source>
        <dbReference type="EMBL" id="KDP46749.1"/>
    </source>
</evidence>
<feature type="compositionally biased region" description="Basic and acidic residues" evidence="1">
    <location>
        <begin position="31"/>
        <end position="40"/>
    </location>
</feature>
<dbReference type="PANTHER" id="PTHR47512:SF3">
    <property type="entry name" value="CHALCONE-FLAVONONE ISOMERASE FAMILY PROTEIN"/>
    <property type="match status" value="1"/>
</dbReference>
<keyword evidence="3" id="KW-1185">Reference proteome</keyword>
<name>A0A067LQD0_JATCU</name>
<feature type="compositionally biased region" description="Polar residues" evidence="1">
    <location>
        <begin position="1"/>
        <end position="15"/>
    </location>
</feature>
<proteinExistence type="predicted"/>
<evidence type="ECO:0000313" key="3">
    <source>
        <dbReference type="Proteomes" id="UP000027138"/>
    </source>
</evidence>
<feature type="region of interest" description="Disordered" evidence="1">
    <location>
        <begin position="1"/>
        <end position="56"/>
    </location>
</feature>
<organism evidence="2 3">
    <name type="scientific">Jatropha curcas</name>
    <name type="common">Barbados nut</name>
    <dbReference type="NCBI Taxonomy" id="180498"/>
    <lineage>
        <taxon>Eukaryota</taxon>
        <taxon>Viridiplantae</taxon>
        <taxon>Streptophyta</taxon>
        <taxon>Embryophyta</taxon>
        <taxon>Tracheophyta</taxon>
        <taxon>Spermatophyta</taxon>
        <taxon>Magnoliopsida</taxon>
        <taxon>eudicotyledons</taxon>
        <taxon>Gunneridae</taxon>
        <taxon>Pentapetalae</taxon>
        <taxon>rosids</taxon>
        <taxon>fabids</taxon>
        <taxon>Malpighiales</taxon>
        <taxon>Euphorbiaceae</taxon>
        <taxon>Crotonoideae</taxon>
        <taxon>Jatropheae</taxon>
        <taxon>Jatropha</taxon>
    </lineage>
</organism>
<dbReference type="STRING" id="180498.A0A067LQD0"/>
<gene>
    <name evidence="2" type="ORF">JCGZ_06537</name>
</gene>
<dbReference type="Proteomes" id="UP000027138">
    <property type="component" value="Unassembled WGS sequence"/>
</dbReference>
<dbReference type="EMBL" id="KK914209">
    <property type="protein sequence ID" value="KDP46749.1"/>
    <property type="molecule type" value="Genomic_DNA"/>
</dbReference>
<dbReference type="PANTHER" id="PTHR47512">
    <property type="entry name" value="EXPRESSED PROTEIN"/>
    <property type="match status" value="1"/>
</dbReference>